<dbReference type="InterPro" id="IPR011583">
    <property type="entry name" value="Chitinase_II/V-like_cat"/>
</dbReference>
<protein>
    <recommendedName>
        <fullName evidence="1">chitinase</fullName>
        <ecNumber evidence="1">3.2.1.14</ecNumber>
    </recommendedName>
</protein>
<dbReference type="Gene3D" id="3.20.20.80">
    <property type="entry name" value="Glycosidases"/>
    <property type="match status" value="1"/>
</dbReference>
<keyword evidence="3 4" id="KW-0326">Glycosidase</keyword>
<proteinExistence type="inferred from homology"/>
<dbReference type="InterPro" id="IPR050542">
    <property type="entry name" value="Glycosyl_Hydrlase18_Chitinase"/>
</dbReference>
<keyword evidence="9" id="KW-1185">Reference proteome</keyword>
<dbReference type="EC" id="3.2.1.14" evidence="1"/>
<dbReference type="PROSITE" id="PS01095">
    <property type="entry name" value="GH18_1"/>
    <property type="match status" value="1"/>
</dbReference>
<comment type="similarity">
    <text evidence="5">Belongs to the glycosyl hydrolase 18 family.</text>
</comment>
<dbReference type="PROSITE" id="PS51910">
    <property type="entry name" value="GH18_2"/>
    <property type="match status" value="1"/>
</dbReference>
<gene>
    <name evidence="8" type="ORF">ACFQVC_13420</name>
</gene>
<evidence type="ECO:0000256" key="6">
    <source>
        <dbReference type="SAM" id="SignalP"/>
    </source>
</evidence>
<evidence type="ECO:0000256" key="3">
    <source>
        <dbReference type="ARBA" id="ARBA00023295"/>
    </source>
</evidence>
<name>A0ABW2JGM8_9ACTN</name>
<sequence length="344" mass="35440">MTRKRCIGAAVAALAACALALTGNATQANAGQTDTGRSDDAAFEVAVGSAAVPKHAVTGYWQNFNNGATVQKLADVQSDYDIIAVAFADATGSPGEVKFNLDSAGLGGYTVDQFKADIKAKQADGKSVILSVGGEKGTVSVNDAASATAFADSVYAQMQEYGFDGVDIDLENGLNSTYMSQALKSLAQKAPGLVITMAPQTIDMQSTSNEYFKTALNIKDILTVVNMQYYNSGSMLGCDGKVYSQGTVDFLTGLACIQLEGGLAPSQVGLGTPASSRAAGGGYAEPSVVNAALDCLAKGTNCGSFKPSKTYPDIRGAMTWSTNWDATAGSSWSKTVGPHVHGLP</sequence>
<keyword evidence="2 4" id="KW-0378">Hydrolase</keyword>
<evidence type="ECO:0000256" key="5">
    <source>
        <dbReference type="RuleBase" id="RU004453"/>
    </source>
</evidence>
<dbReference type="PROSITE" id="PS51257">
    <property type="entry name" value="PROKAR_LIPOPROTEIN"/>
    <property type="match status" value="1"/>
</dbReference>
<evidence type="ECO:0000256" key="2">
    <source>
        <dbReference type="ARBA" id="ARBA00022801"/>
    </source>
</evidence>
<evidence type="ECO:0000313" key="9">
    <source>
        <dbReference type="Proteomes" id="UP001596523"/>
    </source>
</evidence>
<accession>A0ABW2JGM8</accession>
<evidence type="ECO:0000256" key="4">
    <source>
        <dbReference type="RuleBase" id="RU000489"/>
    </source>
</evidence>
<dbReference type="SUPFAM" id="SSF51445">
    <property type="entry name" value="(Trans)glycosidases"/>
    <property type="match status" value="1"/>
</dbReference>
<feature type="signal peptide" evidence="6">
    <location>
        <begin position="1"/>
        <end position="30"/>
    </location>
</feature>
<evidence type="ECO:0000259" key="7">
    <source>
        <dbReference type="PROSITE" id="PS51910"/>
    </source>
</evidence>
<dbReference type="CDD" id="cd02871">
    <property type="entry name" value="GH18_chitinase_D-like"/>
    <property type="match status" value="1"/>
</dbReference>
<dbReference type="EMBL" id="JBHTCF010000004">
    <property type="protein sequence ID" value="MFC7305218.1"/>
    <property type="molecule type" value="Genomic_DNA"/>
</dbReference>
<dbReference type="RefSeq" id="WP_381830411.1">
    <property type="nucleotide sequence ID" value="NZ_JBHTCF010000004.1"/>
</dbReference>
<dbReference type="Pfam" id="PF00704">
    <property type="entry name" value="Glyco_hydro_18"/>
    <property type="match status" value="1"/>
</dbReference>
<organism evidence="8 9">
    <name type="scientific">Streptomyces monticola</name>
    <dbReference type="NCBI Taxonomy" id="2666263"/>
    <lineage>
        <taxon>Bacteria</taxon>
        <taxon>Bacillati</taxon>
        <taxon>Actinomycetota</taxon>
        <taxon>Actinomycetes</taxon>
        <taxon>Kitasatosporales</taxon>
        <taxon>Streptomycetaceae</taxon>
        <taxon>Streptomyces</taxon>
    </lineage>
</organism>
<reference evidence="9" key="1">
    <citation type="journal article" date="2019" name="Int. J. Syst. Evol. Microbiol.">
        <title>The Global Catalogue of Microorganisms (GCM) 10K type strain sequencing project: providing services to taxonomists for standard genome sequencing and annotation.</title>
        <authorList>
            <consortium name="The Broad Institute Genomics Platform"/>
            <consortium name="The Broad Institute Genome Sequencing Center for Infectious Disease"/>
            <person name="Wu L."/>
            <person name="Ma J."/>
        </authorList>
    </citation>
    <scope>NUCLEOTIDE SEQUENCE [LARGE SCALE GENOMIC DNA]</scope>
    <source>
        <strain evidence="9">SYNS20</strain>
    </source>
</reference>
<feature type="chain" id="PRO_5046753895" description="chitinase" evidence="6">
    <location>
        <begin position="31"/>
        <end position="344"/>
    </location>
</feature>
<dbReference type="PANTHER" id="PTHR45708:SF49">
    <property type="entry name" value="ENDOCHITINASE"/>
    <property type="match status" value="1"/>
</dbReference>
<dbReference type="SMART" id="SM00636">
    <property type="entry name" value="Glyco_18"/>
    <property type="match status" value="1"/>
</dbReference>
<dbReference type="InterPro" id="IPR001223">
    <property type="entry name" value="Glyco_hydro18_cat"/>
</dbReference>
<feature type="domain" description="GH18" evidence="7">
    <location>
        <begin position="55"/>
        <end position="344"/>
    </location>
</feature>
<dbReference type="InterPro" id="IPR017853">
    <property type="entry name" value="GH"/>
</dbReference>
<keyword evidence="6" id="KW-0732">Signal</keyword>
<dbReference type="PANTHER" id="PTHR45708">
    <property type="entry name" value="ENDOCHITINASE"/>
    <property type="match status" value="1"/>
</dbReference>
<evidence type="ECO:0000256" key="1">
    <source>
        <dbReference type="ARBA" id="ARBA00012729"/>
    </source>
</evidence>
<evidence type="ECO:0000313" key="8">
    <source>
        <dbReference type="EMBL" id="MFC7305218.1"/>
    </source>
</evidence>
<comment type="caution">
    <text evidence="8">The sequence shown here is derived from an EMBL/GenBank/DDBJ whole genome shotgun (WGS) entry which is preliminary data.</text>
</comment>
<dbReference type="InterPro" id="IPR001579">
    <property type="entry name" value="Glyco_hydro_18_chit_AS"/>
</dbReference>
<dbReference type="Proteomes" id="UP001596523">
    <property type="component" value="Unassembled WGS sequence"/>
</dbReference>